<dbReference type="NCBIfam" id="NF047398">
    <property type="entry name" value="AAA_KGGVGR"/>
    <property type="match status" value="1"/>
</dbReference>
<reference evidence="5" key="1">
    <citation type="submission" date="2022-10" db="EMBL/GenBank/DDBJ databases">
        <title>The complete genomes of actinobacterial strains from the NBC collection.</title>
        <authorList>
            <person name="Joergensen T.S."/>
            <person name="Alvarez Arevalo M."/>
            <person name="Sterndorff E.B."/>
            <person name="Faurdal D."/>
            <person name="Vuksanovic O."/>
            <person name="Mourched A.-S."/>
            <person name="Charusanti P."/>
            <person name="Shaw S."/>
            <person name="Blin K."/>
            <person name="Weber T."/>
        </authorList>
    </citation>
    <scope>NUCLEOTIDE SEQUENCE</scope>
    <source>
        <strain evidence="5">NBC_00489</strain>
    </source>
</reference>
<dbReference type="InterPro" id="IPR002586">
    <property type="entry name" value="CobQ/CobB/MinD/ParA_Nub-bd_dom"/>
</dbReference>
<dbReference type="InterPro" id="IPR002182">
    <property type="entry name" value="NB-ARC"/>
</dbReference>
<dbReference type="InterPro" id="IPR011990">
    <property type="entry name" value="TPR-like_helical_dom_sf"/>
</dbReference>
<feature type="domain" description="DUF7779" evidence="4">
    <location>
        <begin position="735"/>
        <end position="822"/>
    </location>
</feature>
<evidence type="ECO:0000259" key="2">
    <source>
        <dbReference type="Pfam" id="PF01656"/>
    </source>
</evidence>
<keyword evidence="6" id="KW-1185">Reference proteome</keyword>
<dbReference type="InterPro" id="IPR027417">
    <property type="entry name" value="P-loop_NTPase"/>
</dbReference>
<dbReference type="InterPro" id="IPR056681">
    <property type="entry name" value="DUF7779"/>
</dbReference>
<sequence>MKFDSGDAGTAESGTIVTFYSFKGGTGRTMSLANVAWILASNGKRVLVMDWDLEAPGLHRYFTPFLGDPDLASTEGLIDLVRKFELRVPRTTDEDLREYARVERYATTLTTTFPDGGYIDFVSSGKQTEEYSETINTYDWRGFYERRDGAAFLHALREDMRRNYDYVLIDSRTGFGDTSGITTMMLPDVLVNCFTLNTQSVDGGADIARDVKRGAPHVKIIPVPMRVDYAEQEKLEASRDHARRRFQEFLKDTPRAADPDSYWGAVEIPYRSYFAYEEVLATVADTPRQPASLLAAYERLTATVTDGAVTTLQAPDEQTRRQMLARFQRVRMPGGGLVPRVRLDFAVRDGAWAEWLAAQMQAAGIAVTLRASSPSVPPALRPADSADVVIALLSPDFATTSVADEIRALAAAPEGPRIIGLRTREYTPEPALRGLPGFVLVDVAAAQALNQVFGLLDLEPPTTVAPEGPAYPGLVPKAFNVPPRNNSFTGRDLHLDRLRNELGTEALRQDTPVGRVFLYGLGGIGKTQIAQEYVHRYGSQYDVVHWIPAEQPETIPPLLAELGTELGLRGESVDELVQATLAALRTGLAGRWLLVFDNIESQGPDQADASVEQYIPVDGPGHVIVTARRSPMGQNQSAMEIDAFNRSESVALLRRRVDGMTAKDANRIADTLGDFPMAMEMAAAWLRQTGMPLDTYLELVDSRVSAVLSRDDGTGGGPQQSLTAVWRLSVDRLAENRPAAVRLLELCSFLSPEPIAHSLLYSDGMRNYLAEVTGDTSVFDPMVMGYLIRDLGRYALATVDQRNRFIQVHRLLQAAVREWLEDDPARYEQIRHRAQLVLAGALPSAALPEESPQVRQRMAELLPHLDPSGAVSSTDPRVCEWVIRQVRNQWLIGDHRAAAALGRRALRAWTEAEVLGRDHPLTLRVAAQAANPLRSLGLFQDAYELDEDTLRRQREQLGRDNGHTLVTARNYGADLRGLGRYQEAYESDQETYELCRNHPDFGEDNEATLRAGNNLAVSLNLAGRPADGLALAKEVHERSRTVLGQRNRRTLNARSGVALDLREMGEYQASLDELTALRKQFVELQDESNDVLRTDASLAVTQRRLGNHTAAEALTRTTLNSFQKRYGELHPDTMSCGANLACDLLALSETNPDRRAEALELGKRSVQLYQSRLGADHPFTLAAATNLVAILRNQDEATEALKLGDDTLRQLVGRLGEQHPAAVACRANRAGALSALGRHREATAEDEKVHEAYLALYGPDHPRVLCARYNAALERILAGDEEAETALREAGEDAERKLGPRHPTCRAMVNRRRIDFDLEMPPI</sequence>
<organism evidence="5 6">
    <name type="scientific">Streptomyces griseoaurantiacus</name>
    <dbReference type="NCBI Taxonomy" id="68213"/>
    <lineage>
        <taxon>Bacteria</taxon>
        <taxon>Bacillati</taxon>
        <taxon>Actinomycetota</taxon>
        <taxon>Actinomycetes</taxon>
        <taxon>Kitasatosporales</taxon>
        <taxon>Streptomycetaceae</taxon>
        <taxon>Streptomyces</taxon>
        <taxon>Streptomyces aurantiacus group</taxon>
    </lineage>
</organism>
<dbReference type="PANTHER" id="PTHR46082">
    <property type="entry name" value="ATP/GTP-BINDING PROTEIN-RELATED"/>
    <property type="match status" value="1"/>
</dbReference>
<gene>
    <name evidence="5" type="primary">fxsT</name>
    <name evidence="5" type="ORF">OHN36_01585</name>
</gene>
<dbReference type="SUPFAM" id="SSF52540">
    <property type="entry name" value="P-loop containing nucleoside triphosphate hydrolases"/>
    <property type="match status" value="2"/>
</dbReference>
<dbReference type="Pfam" id="PF13676">
    <property type="entry name" value="TIR_2"/>
    <property type="match status" value="1"/>
</dbReference>
<dbReference type="Pfam" id="PF00931">
    <property type="entry name" value="NB-ARC"/>
    <property type="match status" value="1"/>
</dbReference>
<dbReference type="Gene3D" id="3.40.50.300">
    <property type="entry name" value="P-loop containing nucleotide triphosphate hydrolases"/>
    <property type="match status" value="2"/>
</dbReference>
<feature type="domain" description="NB-ARC" evidence="1">
    <location>
        <begin position="507"/>
        <end position="658"/>
    </location>
</feature>
<feature type="domain" description="TIR" evidence="3">
    <location>
        <begin position="345"/>
        <end position="441"/>
    </location>
</feature>
<dbReference type="InterPro" id="IPR053137">
    <property type="entry name" value="NLR-like"/>
</dbReference>
<name>A0ABZ1UXL9_9ACTN</name>
<dbReference type="Pfam" id="PF01656">
    <property type="entry name" value="CbiA"/>
    <property type="match status" value="1"/>
</dbReference>
<dbReference type="PANTHER" id="PTHR46082:SF6">
    <property type="entry name" value="AAA+ ATPASE DOMAIN-CONTAINING PROTEIN-RELATED"/>
    <property type="match status" value="1"/>
</dbReference>
<dbReference type="SUPFAM" id="SSF48452">
    <property type="entry name" value="TPR-like"/>
    <property type="match status" value="2"/>
</dbReference>
<dbReference type="Proteomes" id="UP001432161">
    <property type="component" value="Chromosome"/>
</dbReference>
<evidence type="ECO:0000259" key="1">
    <source>
        <dbReference type="Pfam" id="PF00931"/>
    </source>
</evidence>
<feature type="domain" description="CobQ/CobB/MinD/ParA nucleotide binding" evidence="2">
    <location>
        <begin position="18"/>
        <end position="62"/>
    </location>
</feature>
<evidence type="ECO:0000313" key="6">
    <source>
        <dbReference type="Proteomes" id="UP001432161"/>
    </source>
</evidence>
<dbReference type="InterPro" id="IPR000157">
    <property type="entry name" value="TIR_dom"/>
</dbReference>
<dbReference type="Pfam" id="PF25000">
    <property type="entry name" value="DUF7779"/>
    <property type="match status" value="1"/>
</dbReference>
<proteinExistence type="predicted"/>
<protein>
    <submittedName>
        <fullName evidence="5">FxSxx-COOH system tetratricopeptide repeat protein</fullName>
    </submittedName>
</protein>
<evidence type="ECO:0000313" key="5">
    <source>
        <dbReference type="EMBL" id="WUR35958.1"/>
    </source>
</evidence>
<dbReference type="Gene3D" id="1.25.40.10">
    <property type="entry name" value="Tetratricopeptide repeat domain"/>
    <property type="match status" value="2"/>
</dbReference>
<dbReference type="EMBL" id="CP108330">
    <property type="protein sequence ID" value="WUR35958.1"/>
    <property type="molecule type" value="Genomic_DNA"/>
</dbReference>
<accession>A0ABZ1UXL9</accession>
<dbReference type="NCBIfam" id="NF040586">
    <property type="entry name" value="FxSxx_TPR"/>
    <property type="match status" value="1"/>
</dbReference>
<evidence type="ECO:0000259" key="4">
    <source>
        <dbReference type="Pfam" id="PF25000"/>
    </source>
</evidence>
<dbReference type="Pfam" id="PF13374">
    <property type="entry name" value="TPR_10"/>
    <property type="match status" value="4"/>
</dbReference>
<evidence type="ECO:0000259" key="3">
    <source>
        <dbReference type="Pfam" id="PF13676"/>
    </source>
</evidence>